<sequence length="381" mass="42054">MDTAYPVFGGLVFISAALWTLILVLPWFPWLNREVLRLSPGGHVPDLGDVTVVIPARDEAEVIGQTLAALKEQGAGLRIVLVDDGSTDGTEDAARRVEGLDLTVLRNDSLPPGWSGKLWALEQGVAKVVTEYTVLLDADIVLRPGVLGTLREKMRSEGIPFASLMASLRMANFWEKLLMPAFVYFFKMLYPFALANSPDRRFAAAAGGCIMLETRLLERIGGFSAIHGALIDDCTLAKKVKATGARTWIGLSRAVVSLRRYDTLADVWDMVARTAFTQLRYSAWLLAVCTLLMLILFWLPAACLFASDPAVMLAAVWAVVAMTGSYAPTLRFYGRSLGWGLLMPVIAAAYLAMTWSSALRYWHGERSRWKGRVYRSEDDAR</sequence>
<dbReference type="AlphaFoldDB" id="A0A858Q5E3"/>
<accession>A0A858Q5E3</accession>
<feature type="transmembrane region" description="Helical" evidence="1">
    <location>
        <begin position="177"/>
        <end position="195"/>
    </location>
</feature>
<dbReference type="RefSeq" id="WP_169602137.1">
    <property type="nucleotide sequence ID" value="NZ_CP046565.1"/>
</dbReference>
<dbReference type="PANTHER" id="PTHR43646">
    <property type="entry name" value="GLYCOSYLTRANSFERASE"/>
    <property type="match status" value="1"/>
</dbReference>
<name>A0A858Q5E3_9GAMM</name>
<gene>
    <name evidence="3" type="ORF">GNH96_02920</name>
</gene>
<keyword evidence="1" id="KW-0472">Membrane</keyword>
<feature type="domain" description="Glycosyltransferase 2-like" evidence="2">
    <location>
        <begin position="51"/>
        <end position="220"/>
    </location>
</feature>
<feature type="transmembrane region" description="Helical" evidence="1">
    <location>
        <begin position="311"/>
        <end position="329"/>
    </location>
</feature>
<feature type="transmembrane region" description="Helical" evidence="1">
    <location>
        <begin position="6"/>
        <end position="28"/>
    </location>
</feature>
<dbReference type="InterPro" id="IPR017832">
    <property type="entry name" value="Glyco_trans_2_hopen-assoc_HpnB"/>
</dbReference>
<dbReference type="PANTHER" id="PTHR43646:SF3">
    <property type="entry name" value="SLR1566 PROTEIN"/>
    <property type="match status" value="1"/>
</dbReference>
<feature type="transmembrane region" description="Helical" evidence="1">
    <location>
        <begin position="281"/>
        <end position="299"/>
    </location>
</feature>
<keyword evidence="1" id="KW-1133">Transmembrane helix</keyword>
<feature type="transmembrane region" description="Helical" evidence="1">
    <location>
        <begin position="341"/>
        <end position="362"/>
    </location>
</feature>
<dbReference type="Pfam" id="PF00535">
    <property type="entry name" value="Glycos_transf_2"/>
    <property type="match status" value="1"/>
</dbReference>
<dbReference type="EMBL" id="CP046565">
    <property type="protein sequence ID" value="QJD29024.1"/>
    <property type="molecule type" value="Genomic_DNA"/>
</dbReference>
<dbReference type="Proteomes" id="UP000503004">
    <property type="component" value="Chromosome"/>
</dbReference>
<reference evidence="4" key="1">
    <citation type="submission" date="2019-12" db="EMBL/GenBank/DDBJ databases">
        <authorList>
            <person name="Awala S.I."/>
            <person name="Rhee S.K."/>
        </authorList>
    </citation>
    <scope>NUCLEOTIDE SEQUENCE [LARGE SCALE GENOMIC DNA]</scope>
    <source>
        <strain evidence="4">IM1</strain>
    </source>
</reference>
<keyword evidence="3" id="KW-0808">Transferase</keyword>
<evidence type="ECO:0000256" key="1">
    <source>
        <dbReference type="SAM" id="Phobius"/>
    </source>
</evidence>
<evidence type="ECO:0000313" key="4">
    <source>
        <dbReference type="Proteomes" id="UP000503004"/>
    </source>
</evidence>
<keyword evidence="4" id="KW-1185">Reference proteome</keyword>
<evidence type="ECO:0000313" key="3">
    <source>
        <dbReference type="EMBL" id="QJD29024.1"/>
    </source>
</evidence>
<organism evidence="3 4">
    <name type="scientific">Methylococcus geothermalis</name>
    <dbReference type="NCBI Taxonomy" id="2681310"/>
    <lineage>
        <taxon>Bacteria</taxon>
        <taxon>Pseudomonadati</taxon>
        <taxon>Pseudomonadota</taxon>
        <taxon>Gammaproteobacteria</taxon>
        <taxon>Methylococcales</taxon>
        <taxon>Methylococcaceae</taxon>
        <taxon>Methylococcus</taxon>
    </lineage>
</organism>
<dbReference type="InterPro" id="IPR029044">
    <property type="entry name" value="Nucleotide-diphossugar_trans"/>
</dbReference>
<dbReference type="SUPFAM" id="SSF53448">
    <property type="entry name" value="Nucleotide-diphospho-sugar transferases"/>
    <property type="match status" value="1"/>
</dbReference>
<protein>
    <submittedName>
        <fullName evidence="3">Glycosyltransferase</fullName>
    </submittedName>
</protein>
<dbReference type="KEGG" id="metu:GNH96_02920"/>
<dbReference type="GO" id="GO:0016740">
    <property type="term" value="F:transferase activity"/>
    <property type="evidence" value="ECO:0007669"/>
    <property type="project" value="UniProtKB-KW"/>
</dbReference>
<proteinExistence type="predicted"/>
<dbReference type="InterPro" id="IPR001173">
    <property type="entry name" value="Glyco_trans_2-like"/>
</dbReference>
<evidence type="ECO:0000259" key="2">
    <source>
        <dbReference type="Pfam" id="PF00535"/>
    </source>
</evidence>
<dbReference type="Gene3D" id="3.90.550.10">
    <property type="entry name" value="Spore Coat Polysaccharide Biosynthesis Protein SpsA, Chain A"/>
    <property type="match status" value="1"/>
</dbReference>
<dbReference type="NCBIfam" id="TIGR03469">
    <property type="entry name" value="HpnB"/>
    <property type="match status" value="1"/>
</dbReference>
<keyword evidence="1" id="KW-0812">Transmembrane</keyword>